<reference evidence="2 4" key="3">
    <citation type="submission" date="2016-10" db="EMBL/GenBank/DDBJ databases">
        <authorList>
            <person name="Varghese N."/>
            <person name="Submissions S."/>
        </authorList>
    </citation>
    <scope>NUCLEOTIDE SEQUENCE [LARGE SCALE GENOMIC DNA]</scope>
    <source>
        <strain evidence="2 4">CGMCC 1.7071</strain>
    </source>
</reference>
<evidence type="ECO:0000313" key="4">
    <source>
        <dbReference type="Proteomes" id="UP000198939"/>
    </source>
</evidence>
<organism evidence="1 3">
    <name type="scientific">Rhizobium tibeticum</name>
    <dbReference type="NCBI Taxonomy" id="501024"/>
    <lineage>
        <taxon>Bacteria</taxon>
        <taxon>Pseudomonadati</taxon>
        <taxon>Pseudomonadota</taxon>
        <taxon>Alphaproteobacteria</taxon>
        <taxon>Hyphomicrobiales</taxon>
        <taxon>Rhizobiaceae</taxon>
        <taxon>Rhizobium/Agrobacterium group</taxon>
        <taxon>Rhizobium</taxon>
    </lineage>
</organism>
<evidence type="ECO:0000313" key="1">
    <source>
        <dbReference type="EMBL" id="SEI18433.1"/>
    </source>
</evidence>
<protein>
    <recommendedName>
        <fullName evidence="5">Lipoprotein</fullName>
    </recommendedName>
</protein>
<dbReference type="Proteomes" id="UP000183063">
    <property type="component" value="Unassembled WGS sequence"/>
</dbReference>
<name>A0A1H8V620_9HYPH</name>
<gene>
    <name evidence="1" type="ORF">RTCCBAU85039_5897</name>
    <name evidence="2" type="ORF">SAMN05216228_103931</name>
</gene>
<accession>A0A1H8V620</accession>
<dbReference type="STRING" id="501024.RTCCBAU85039_5897"/>
<dbReference type="EMBL" id="FOCV01000039">
    <property type="protein sequence ID" value="SEP10875.1"/>
    <property type="molecule type" value="Genomic_DNA"/>
</dbReference>
<keyword evidence="4" id="KW-1185">Reference proteome</keyword>
<dbReference type="AlphaFoldDB" id="A0A1H8V620"/>
<sequence>MSKCGSFAATLLVVAIVVGCGTVKEKTAPCKRPANLTSFAADPKHECGPMQRVNDPAAAFAAIGVMDQDQQQERANAGLSR</sequence>
<dbReference type="Proteomes" id="UP000198939">
    <property type="component" value="Unassembled WGS sequence"/>
</dbReference>
<reference evidence="3" key="2">
    <citation type="submission" date="2016-10" db="EMBL/GenBank/DDBJ databases">
        <authorList>
            <person name="Wibberg D."/>
        </authorList>
    </citation>
    <scope>NUCLEOTIDE SEQUENCE [LARGE SCALE GENOMIC DNA]</scope>
</reference>
<evidence type="ECO:0008006" key="5">
    <source>
        <dbReference type="Google" id="ProtNLM"/>
    </source>
</evidence>
<dbReference type="OrthoDB" id="8086375at2"/>
<dbReference type="RefSeq" id="WP_072380977.1">
    <property type="nucleotide sequence ID" value="NZ_FNXB01000050.1"/>
</dbReference>
<proteinExistence type="predicted"/>
<evidence type="ECO:0000313" key="3">
    <source>
        <dbReference type="Proteomes" id="UP000183063"/>
    </source>
</evidence>
<dbReference type="EMBL" id="FNXB01000050">
    <property type="protein sequence ID" value="SEI18433.1"/>
    <property type="molecule type" value="Genomic_DNA"/>
</dbReference>
<reference evidence="1" key="1">
    <citation type="submission" date="2016-10" db="EMBL/GenBank/DDBJ databases">
        <authorList>
            <person name="de Groot N.N."/>
        </authorList>
    </citation>
    <scope>NUCLEOTIDE SEQUENCE [LARGE SCALE GENOMIC DNA]</scope>
    <source>
        <strain evidence="1">CCBAU85039</strain>
    </source>
</reference>
<evidence type="ECO:0000313" key="2">
    <source>
        <dbReference type="EMBL" id="SEP10875.1"/>
    </source>
</evidence>
<dbReference type="PROSITE" id="PS51257">
    <property type="entry name" value="PROKAR_LIPOPROTEIN"/>
    <property type="match status" value="1"/>
</dbReference>